<name>A0A8D5ZHI1_9CREN</name>
<dbReference type="SUPFAM" id="SSF56091">
    <property type="entry name" value="DNA ligase/mRNA capping enzyme, catalytic domain"/>
    <property type="match status" value="1"/>
</dbReference>
<organism evidence="1 2">
    <name type="scientific">Stygiolobus caldivivus</name>
    <dbReference type="NCBI Taxonomy" id="2824673"/>
    <lineage>
        <taxon>Archaea</taxon>
        <taxon>Thermoproteota</taxon>
        <taxon>Thermoprotei</taxon>
        <taxon>Sulfolobales</taxon>
        <taxon>Sulfolobaceae</taxon>
        <taxon>Stygiolobus</taxon>
    </lineage>
</organism>
<sequence length="320" mass="37504">MGLLNNENLDEVKRDLFSYCRQKLSVTPSEEDFKDFVNTFKGYDSNLVRKEYEYNVENITSLYDIINENTLRFKTFIEPKHDGTQIVMKVDHTVHLAHKNGTGLEIQDLRLLFGVFVKYRGDLIKVIEKAREDGTVIKMEIYGKEYSPFNVEREPLNFSVFDVLKGERYLLPYEIPTPHPVEYIEVRDVKDIDTSKVLSWLKGKEGVVVKVYDDGSLPYKKARNFNMLAFKYKPFVSQLVDEARAMKVRVDYRALAMTISELVTEYAKDNTVTFDEMLERVKGDHEELRGFIEKNYDIIRSFWYTSNTVKSLMSLIDKRL</sequence>
<dbReference type="RefSeq" id="WP_221289708.1">
    <property type="nucleotide sequence ID" value="NZ_AP024597.1"/>
</dbReference>
<gene>
    <name evidence="1" type="ORF">KN1_10160</name>
</gene>
<dbReference type="EMBL" id="AP024597">
    <property type="protein sequence ID" value="BCU69719.1"/>
    <property type="molecule type" value="Genomic_DNA"/>
</dbReference>
<accession>A0A8D5ZHI1</accession>
<evidence type="ECO:0000313" key="1">
    <source>
        <dbReference type="EMBL" id="BCU69719.1"/>
    </source>
</evidence>
<dbReference type="KEGG" id="csty:KN1_10160"/>
<protein>
    <submittedName>
        <fullName evidence="1">Uncharacterized protein</fullName>
    </submittedName>
</protein>
<reference evidence="1 2" key="1">
    <citation type="submission" date="2021-04" db="EMBL/GenBank/DDBJ databases">
        <title>Complete genome sequence of Stygiolobus sp. KN-1.</title>
        <authorList>
            <person name="Nakamura K."/>
            <person name="Sakai H."/>
            <person name="Kurosawa N."/>
        </authorList>
    </citation>
    <scope>NUCLEOTIDE SEQUENCE [LARGE SCALE GENOMIC DNA]</scope>
    <source>
        <strain evidence="1 2">KN-1</strain>
    </source>
</reference>
<dbReference type="GeneID" id="66162762"/>
<evidence type="ECO:0000313" key="2">
    <source>
        <dbReference type="Proteomes" id="UP000825123"/>
    </source>
</evidence>
<dbReference type="Proteomes" id="UP000825123">
    <property type="component" value="Chromosome"/>
</dbReference>
<keyword evidence="2" id="KW-1185">Reference proteome</keyword>
<proteinExistence type="predicted"/>
<dbReference type="AlphaFoldDB" id="A0A8D5ZHI1"/>